<keyword evidence="3" id="KW-1185">Reference proteome</keyword>
<dbReference type="InterPro" id="IPR006083">
    <property type="entry name" value="PRK/URK"/>
</dbReference>
<reference evidence="2" key="1">
    <citation type="submission" date="2023-07" db="EMBL/GenBank/DDBJ databases">
        <title>Brevundimonas soil sp. nov., isolated from the soil of chemical plant.</title>
        <authorList>
            <person name="Wu N."/>
        </authorList>
    </citation>
    <scope>NUCLEOTIDE SEQUENCE</scope>
    <source>
        <strain evidence="2">XZ-24</strain>
    </source>
</reference>
<dbReference type="Proteomes" id="UP001169063">
    <property type="component" value="Unassembled WGS sequence"/>
</dbReference>
<dbReference type="EMBL" id="JAUKTR010000003">
    <property type="protein sequence ID" value="MDO1559687.1"/>
    <property type="molecule type" value="Genomic_DNA"/>
</dbReference>
<dbReference type="SUPFAM" id="SSF52540">
    <property type="entry name" value="P-loop containing nucleoside triphosphate hydrolases"/>
    <property type="match status" value="1"/>
</dbReference>
<comment type="caution">
    <text evidence="2">The sequence shown here is derived from an EMBL/GenBank/DDBJ whole genome shotgun (WGS) entry which is preliminary data.</text>
</comment>
<sequence>MQHLLIGIVGGSGSGKTTLARRLAARLGSRAAVLGEDAYYFDLPEGVDPAHWDFDDVKTRDHARLAADLGRLKAGETIQAPRYDFVHHRRLPWSDEIAPAEVIIVEGLHLLCTPEVADLFDLRVFVDAPADIRFIRRLLRDQAERGRSVQSVTEQYLETVRPAYLRQIEPCRNLTDVVIHDKGNSVRFPDPAHVDALLAAVLAHPLVAGKVGLD</sequence>
<dbReference type="Gene3D" id="3.40.50.300">
    <property type="entry name" value="P-loop containing nucleotide triphosphate hydrolases"/>
    <property type="match status" value="1"/>
</dbReference>
<dbReference type="InterPro" id="IPR027417">
    <property type="entry name" value="P-loop_NTPase"/>
</dbReference>
<gene>
    <name evidence="2" type="ORF">Q0812_09635</name>
</gene>
<evidence type="ECO:0000313" key="2">
    <source>
        <dbReference type="EMBL" id="MDO1559687.1"/>
    </source>
</evidence>
<dbReference type="RefSeq" id="WP_302110109.1">
    <property type="nucleotide sequence ID" value="NZ_JAUKTR010000003.1"/>
</dbReference>
<protein>
    <submittedName>
        <fullName evidence="2">AAA family ATPase</fullName>
    </submittedName>
</protein>
<name>A0ABT8SQK6_9CAUL</name>
<organism evidence="2 3">
    <name type="scientific">Peiella sedimenti</name>
    <dbReference type="NCBI Taxonomy" id="3061083"/>
    <lineage>
        <taxon>Bacteria</taxon>
        <taxon>Pseudomonadati</taxon>
        <taxon>Pseudomonadota</taxon>
        <taxon>Alphaproteobacteria</taxon>
        <taxon>Caulobacterales</taxon>
        <taxon>Caulobacteraceae</taxon>
        <taxon>Peiella</taxon>
    </lineage>
</organism>
<proteinExistence type="predicted"/>
<accession>A0ABT8SQK6</accession>
<dbReference type="PRINTS" id="PR00988">
    <property type="entry name" value="URIDINKINASE"/>
</dbReference>
<evidence type="ECO:0000313" key="3">
    <source>
        <dbReference type="Proteomes" id="UP001169063"/>
    </source>
</evidence>
<feature type="domain" description="AAA+ ATPase" evidence="1">
    <location>
        <begin position="2"/>
        <end position="144"/>
    </location>
</feature>
<dbReference type="InterPro" id="IPR003593">
    <property type="entry name" value="AAA+_ATPase"/>
</dbReference>
<evidence type="ECO:0000259" key="1">
    <source>
        <dbReference type="SMART" id="SM00382"/>
    </source>
</evidence>
<dbReference type="SMART" id="SM00382">
    <property type="entry name" value="AAA"/>
    <property type="match status" value="1"/>
</dbReference>
<dbReference type="PANTHER" id="PTHR10285">
    <property type="entry name" value="URIDINE KINASE"/>
    <property type="match status" value="1"/>
</dbReference>
<dbReference type="Pfam" id="PF00485">
    <property type="entry name" value="PRK"/>
    <property type="match status" value="1"/>
</dbReference>